<evidence type="ECO:0008006" key="4">
    <source>
        <dbReference type="Google" id="ProtNLM"/>
    </source>
</evidence>
<reference evidence="2 3" key="1">
    <citation type="submission" date="2023-07" db="EMBL/GenBank/DDBJ databases">
        <title>Sequencing the genomes of 1000 actinobacteria strains.</title>
        <authorList>
            <person name="Klenk H.-P."/>
        </authorList>
    </citation>
    <scope>NUCLEOTIDE SEQUENCE [LARGE SCALE GENOMIC DNA]</scope>
    <source>
        <strain evidence="2 3">DSM 44109</strain>
    </source>
</reference>
<comment type="caution">
    <text evidence="2">The sequence shown here is derived from an EMBL/GenBank/DDBJ whole genome shotgun (WGS) entry which is preliminary data.</text>
</comment>
<dbReference type="Proteomes" id="UP001230426">
    <property type="component" value="Unassembled WGS sequence"/>
</dbReference>
<dbReference type="EMBL" id="JAUSRB010000002">
    <property type="protein sequence ID" value="MDP9863841.1"/>
    <property type="molecule type" value="Genomic_DNA"/>
</dbReference>
<gene>
    <name evidence="2" type="ORF">J2S55_003107</name>
</gene>
<keyword evidence="1" id="KW-0472">Membrane</keyword>
<keyword evidence="1" id="KW-0812">Transmembrane</keyword>
<evidence type="ECO:0000313" key="2">
    <source>
        <dbReference type="EMBL" id="MDP9863841.1"/>
    </source>
</evidence>
<keyword evidence="1" id="KW-1133">Transmembrane helix</keyword>
<feature type="transmembrane region" description="Helical" evidence="1">
    <location>
        <begin position="118"/>
        <end position="140"/>
    </location>
</feature>
<organism evidence="2 3">
    <name type="scientific">Streptosporangium brasiliense</name>
    <dbReference type="NCBI Taxonomy" id="47480"/>
    <lineage>
        <taxon>Bacteria</taxon>
        <taxon>Bacillati</taxon>
        <taxon>Actinomycetota</taxon>
        <taxon>Actinomycetes</taxon>
        <taxon>Streptosporangiales</taxon>
        <taxon>Streptosporangiaceae</taxon>
        <taxon>Streptosporangium</taxon>
    </lineage>
</organism>
<protein>
    <recommendedName>
        <fullName evidence="4">DUF304 domain-containing protein</fullName>
    </recommendedName>
</protein>
<sequence length="278" mass="30329">MGRWLIPAVIVLELALLATGVIDLGTGVQIVLVIELLLFVLVLVQARAAWATYRDARADGDDEVSAAGTALDAVLPAPAAAVFKQDLLLWRALFLAVRRKKDASADEAAIAYGKDVRLTMWLVLIADGVLLVVVHAALPWPTARTVMLVLGVLGVLWLAGFVATLYVYPHCVSPRRLRLRFASFYDISIPTSLIKSARIEKKSRGMRRSAEVVGDNLVMEVSSSTNVIVELSETHSVKLRRAEHPITTIHWYADEPAQAVELVRSFIGRPNDSASMGV</sequence>
<keyword evidence="3" id="KW-1185">Reference proteome</keyword>
<dbReference type="RefSeq" id="WP_306861096.1">
    <property type="nucleotide sequence ID" value="NZ_JAUSRB010000002.1"/>
</dbReference>
<name>A0ABT9R4L1_9ACTN</name>
<accession>A0ABT9R4L1</accession>
<proteinExistence type="predicted"/>
<feature type="transmembrane region" description="Helical" evidence="1">
    <location>
        <begin position="27"/>
        <end position="44"/>
    </location>
</feature>
<evidence type="ECO:0000256" key="1">
    <source>
        <dbReference type="SAM" id="Phobius"/>
    </source>
</evidence>
<evidence type="ECO:0000313" key="3">
    <source>
        <dbReference type="Proteomes" id="UP001230426"/>
    </source>
</evidence>
<feature type="transmembrane region" description="Helical" evidence="1">
    <location>
        <begin position="146"/>
        <end position="168"/>
    </location>
</feature>